<comment type="caution">
    <text evidence="4">The sequence shown here is derived from an EMBL/GenBank/DDBJ whole genome shotgun (WGS) entry which is preliminary data.</text>
</comment>
<dbReference type="RefSeq" id="WP_123205864.1">
    <property type="nucleotide sequence ID" value="NZ_RBEE01000021.1"/>
</dbReference>
<dbReference type="Gene3D" id="2.160.20.10">
    <property type="entry name" value="Single-stranded right-handed beta-helix, Pectin lyase-like"/>
    <property type="match status" value="1"/>
</dbReference>
<evidence type="ECO:0000259" key="3">
    <source>
        <dbReference type="Pfam" id="PF13229"/>
    </source>
</evidence>
<dbReference type="PROSITE" id="PS51257">
    <property type="entry name" value="PROKAR_LIPOPROTEIN"/>
    <property type="match status" value="1"/>
</dbReference>
<accession>A0A3N0BVQ7</accession>
<gene>
    <name evidence="4" type="ORF">D7004_10750</name>
</gene>
<reference evidence="4 5" key="1">
    <citation type="submission" date="2018-10" db="EMBL/GenBank/DDBJ databases">
        <title>Genome sequencing of Pedobacter jejuensis TNB23.</title>
        <authorList>
            <person name="Cho Y.-J."/>
            <person name="Cho A."/>
            <person name="Kim O.-S."/>
        </authorList>
    </citation>
    <scope>NUCLEOTIDE SEQUENCE [LARGE SCALE GENOMIC DNA]</scope>
    <source>
        <strain evidence="4 5">TNB23</strain>
    </source>
</reference>
<dbReference type="InterPro" id="IPR039448">
    <property type="entry name" value="Beta_helix"/>
</dbReference>
<name>A0A3N0BVQ7_9SPHI</name>
<proteinExistence type="predicted"/>
<dbReference type="InterPro" id="IPR024535">
    <property type="entry name" value="RHGA/B-epi-like_pectate_lyase"/>
</dbReference>
<organism evidence="4 5">
    <name type="scientific">Pedobacter jejuensis</name>
    <dbReference type="NCBI Taxonomy" id="1268550"/>
    <lineage>
        <taxon>Bacteria</taxon>
        <taxon>Pseudomonadati</taxon>
        <taxon>Bacteroidota</taxon>
        <taxon>Sphingobacteriia</taxon>
        <taxon>Sphingobacteriales</taxon>
        <taxon>Sphingobacteriaceae</taxon>
        <taxon>Pedobacter</taxon>
    </lineage>
</organism>
<feature type="domain" description="Right handed beta helix" evidence="3">
    <location>
        <begin position="234"/>
        <end position="395"/>
    </location>
</feature>
<feature type="domain" description="Rhamnogalacturonase A/B/Epimerase-like pectate lyase" evidence="2">
    <location>
        <begin position="43"/>
        <end position="106"/>
    </location>
</feature>
<dbReference type="Proteomes" id="UP000274046">
    <property type="component" value="Unassembled WGS sequence"/>
</dbReference>
<dbReference type="Pfam" id="PF12708">
    <property type="entry name" value="Pect-lyase_RHGA_epim"/>
    <property type="match status" value="1"/>
</dbReference>
<dbReference type="InterPro" id="IPR012334">
    <property type="entry name" value="Pectin_lyas_fold"/>
</dbReference>
<dbReference type="InterPro" id="IPR011050">
    <property type="entry name" value="Pectin_lyase_fold/virulence"/>
</dbReference>
<feature type="chain" id="PRO_5018291632" description="Right handed beta helix domain-containing protein" evidence="1">
    <location>
        <begin position="22"/>
        <end position="521"/>
    </location>
</feature>
<evidence type="ECO:0000313" key="5">
    <source>
        <dbReference type="Proteomes" id="UP000274046"/>
    </source>
</evidence>
<evidence type="ECO:0000259" key="2">
    <source>
        <dbReference type="Pfam" id="PF12708"/>
    </source>
</evidence>
<dbReference type="AlphaFoldDB" id="A0A3N0BVQ7"/>
<feature type="signal peptide" evidence="1">
    <location>
        <begin position="1"/>
        <end position="21"/>
    </location>
</feature>
<sequence>MKKLSVIACSLILVFSCTKSSSVPSAKSSVNEDEIIDHPFYLYNLKGDGTSDDTEGLQKLISDSTNIYLKAGIYIINQTLIFKANTKIYGEKGTVIKAGREIKGDLLEHGRYIFAEKSDNSLIKNITFSQSENPYKFKEWANSCIFVLNTRNFTVQNCIFNFNLGYQSLGMEAVWISGIASKNNMIKANEINTLSIRYAEDGADSTTVESNVINKSYSNALTSTGNHVSDFIAGCKVLNNKVLNAGRMGIEDWGNTEGTIISGNSISGTGKDPKQAIDGIALSAVGKNTTVSNNIIRDGKVYAIEVRGNYGVSVTGNQIYTAGNTTGIILNFTFLPTAAAVPLAIVENNKITDALIGLHIFGDYEAKVTINKNSFINNASKSISIESGAKNFIITSKNNNFRFSVPNTQDRFALFSYTKFEPGDAHQQLIMNVDTINFLPSSAAGKGVDFGVVVRTDNTRLEKIRIIANYNKNSNKIPVNAITAFGAKPTGLQLYNNFVSGGIVDLKGFSNPKLVDNIFVQ</sequence>
<dbReference type="OrthoDB" id="743208at2"/>
<dbReference type="InterPro" id="IPR006626">
    <property type="entry name" value="PbH1"/>
</dbReference>
<evidence type="ECO:0008006" key="6">
    <source>
        <dbReference type="Google" id="ProtNLM"/>
    </source>
</evidence>
<evidence type="ECO:0000313" key="4">
    <source>
        <dbReference type="EMBL" id="RNL53032.1"/>
    </source>
</evidence>
<protein>
    <recommendedName>
        <fullName evidence="6">Right handed beta helix domain-containing protein</fullName>
    </recommendedName>
</protein>
<dbReference type="Pfam" id="PF13229">
    <property type="entry name" value="Beta_helix"/>
    <property type="match status" value="1"/>
</dbReference>
<keyword evidence="5" id="KW-1185">Reference proteome</keyword>
<dbReference type="EMBL" id="RBEE01000021">
    <property type="protein sequence ID" value="RNL53032.1"/>
    <property type="molecule type" value="Genomic_DNA"/>
</dbReference>
<dbReference type="SMART" id="SM00710">
    <property type="entry name" value="PbH1"/>
    <property type="match status" value="10"/>
</dbReference>
<keyword evidence="1" id="KW-0732">Signal</keyword>
<evidence type="ECO:0000256" key="1">
    <source>
        <dbReference type="SAM" id="SignalP"/>
    </source>
</evidence>
<dbReference type="SUPFAM" id="SSF51126">
    <property type="entry name" value="Pectin lyase-like"/>
    <property type="match status" value="1"/>
</dbReference>